<evidence type="ECO:0000256" key="3">
    <source>
        <dbReference type="ARBA" id="ARBA00023274"/>
    </source>
</evidence>
<keyword evidence="2 4" id="KW-0689">Ribosomal protein</keyword>
<feature type="compositionally biased region" description="Basic and acidic residues" evidence="6">
    <location>
        <begin position="275"/>
        <end position="295"/>
    </location>
</feature>
<evidence type="ECO:0000256" key="6">
    <source>
        <dbReference type="SAM" id="MobiDB-lite"/>
    </source>
</evidence>
<organism evidence="8 9">
    <name type="scientific">Sporothrix epigloea</name>
    <dbReference type="NCBI Taxonomy" id="1892477"/>
    <lineage>
        <taxon>Eukaryota</taxon>
        <taxon>Fungi</taxon>
        <taxon>Dikarya</taxon>
        <taxon>Ascomycota</taxon>
        <taxon>Pezizomycotina</taxon>
        <taxon>Sordariomycetes</taxon>
        <taxon>Sordariomycetidae</taxon>
        <taxon>Ophiostomatales</taxon>
        <taxon>Ophiostomataceae</taxon>
        <taxon>Sporothrix</taxon>
    </lineage>
</organism>
<evidence type="ECO:0000313" key="9">
    <source>
        <dbReference type="Proteomes" id="UP001642501"/>
    </source>
</evidence>
<dbReference type="Pfam" id="PF00333">
    <property type="entry name" value="Ribosomal_S5"/>
    <property type="match status" value="1"/>
</dbReference>
<dbReference type="SUPFAM" id="SSF54211">
    <property type="entry name" value="Ribosomal protein S5 domain 2-like"/>
    <property type="match status" value="1"/>
</dbReference>
<dbReference type="InterPro" id="IPR020568">
    <property type="entry name" value="Ribosomal_Su5_D2-typ_SF"/>
</dbReference>
<dbReference type="EMBL" id="CAWUOM010000192">
    <property type="protein sequence ID" value="CAK7274941.1"/>
    <property type="molecule type" value="Genomic_DNA"/>
</dbReference>
<feature type="domain" description="S5 DRBM" evidence="7">
    <location>
        <begin position="384"/>
        <end position="447"/>
    </location>
</feature>
<dbReference type="PROSITE" id="PS50881">
    <property type="entry name" value="S5_DSRBD"/>
    <property type="match status" value="1"/>
</dbReference>
<proteinExistence type="inferred from homology"/>
<accession>A0ABP0E2Y9</accession>
<dbReference type="Gene3D" id="3.30.230.10">
    <property type="match status" value="1"/>
</dbReference>
<evidence type="ECO:0000256" key="5">
    <source>
        <dbReference type="RuleBase" id="RU003823"/>
    </source>
</evidence>
<keyword evidence="3 4" id="KW-0687">Ribonucleoprotein</keyword>
<evidence type="ECO:0000256" key="1">
    <source>
        <dbReference type="ARBA" id="ARBA00008945"/>
    </source>
</evidence>
<dbReference type="InterPro" id="IPR013810">
    <property type="entry name" value="Ribosomal_uS5_N"/>
</dbReference>
<dbReference type="InterPro" id="IPR014721">
    <property type="entry name" value="Ribsml_uS5_D2-typ_fold_subgr"/>
</dbReference>
<dbReference type="InterPro" id="IPR000851">
    <property type="entry name" value="Ribosomal_uS5"/>
</dbReference>
<evidence type="ECO:0000259" key="7">
    <source>
        <dbReference type="PROSITE" id="PS50881"/>
    </source>
</evidence>
<dbReference type="SUPFAM" id="SSF54768">
    <property type="entry name" value="dsRNA-binding domain-like"/>
    <property type="match status" value="1"/>
</dbReference>
<comment type="similarity">
    <text evidence="1 5">Belongs to the universal ribosomal protein uS5 family.</text>
</comment>
<feature type="region of interest" description="Disordered" evidence="6">
    <location>
        <begin position="275"/>
        <end position="297"/>
    </location>
</feature>
<dbReference type="InterPro" id="IPR005324">
    <property type="entry name" value="Ribosomal_uS5_C"/>
</dbReference>
<name>A0ABP0E2Y9_9PEZI</name>
<dbReference type="PANTHER" id="PTHR48277">
    <property type="entry name" value="MITOCHONDRIAL RIBOSOMAL PROTEIN S5"/>
    <property type="match status" value="1"/>
</dbReference>
<reference evidence="8 9" key="1">
    <citation type="submission" date="2024-01" db="EMBL/GenBank/DDBJ databases">
        <authorList>
            <person name="Allen C."/>
            <person name="Tagirdzhanova G."/>
        </authorList>
    </citation>
    <scope>NUCLEOTIDE SEQUENCE [LARGE SCALE GENOMIC DNA]</scope>
    <source>
        <strain evidence="8 9">CBS 573.63</strain>
    </source>
</reference>
<dbReference type="Proteomes" id="UP001642501">
    <property type="component" value="Unassembled WGS sequence"/>
</dbReference>
<evidence type="ECO:0000256" key="2">
    <source>
        <dbReference type="ARBA" id="ARBA00022980"/>
    </source>
</evidence>
<dbReference type="PANTHER" id="PTHR48277:SF1">
    <property type="entry name" value="MITOCHONDRIAL RIBOSOMAL PROTEIN S5"/>
    <property type="match status" value="1"/>
</dbReference>
<gene>
    <name evidence="8" type="primary">MRPS5</name>
    <name evidence="8" type="ORF">SEPCBS57363_006422</name>
</gene>
<protein>
    <submittedName>
        <fullName evidence="8">28S ribosomal protein S5, mitochondrial</fullName>
    </submittedName>
</protein>
<keyword evidence="9" id="KW-1185">Reference proteome</keyword>
<dbReference type="GO" id="GO:0005840">
    <property type="term" value="C:ribosome"/>
    <property type="evidence" value="ECO:0007669"/>
    <property type="project" value="UniProtKB-KW"/>
</dbReference>
<evidence type="ECO:0000313" key="8">
    <source>
        <dbReference type="EMBL" id="CAK7274941.1"/>
    </source>
</evidence>
<dbReference type="Gene3D" id="3.30.160.20">
    <property type="match status" value="1"/>
</dbReference>
<dbReference type="Pfam" id="PF03719">
    <property type="entry name" value="Ribosomal_S5_C"/>
    <property type="match status" value="1"/>
</dbReference>
<comment type="caution">
    <text evidence="8">The sequence shown here is derived from an EMBL/GenBank/DDBJ whole genome shotgun (WGS) entry which is preliminary data.</text>
</comment>
<evidence type="ECO:0000256" key="4">
    <source>
        <dbReference type="PROSITE-ProRule" id="PRU00268"/>
    </source>
</evidence>
<sequence>MVVRRPPEILAVSREYWRQHLCTSSRGADDDSQYGKLKLHARSSRHQPTSSYDTREAMSFARANAGVLRRLAGGPEAARCTATLQTTAQLFHAQLTAELSRPKSLLSSSHLVSSSCTSTSRSAPCFAQASRFHTSAPRPARRRRFNSVPAAKLGLVDDVSISRFAEKNFPGYSSTEKDLLGEKYTRAQLAAIDAGEAAIDPKDLSIQGRIRGRTKEYGIDYYDDFSKLQPVIDRRPRDPALAANVAHAFKPMDDKTFAADFLEWMKSIEAKNKAAIREGKESEESKSSESDKDAENAEAEMDIYKYLTERPAFTHADGKTRLLPEETGNSSIAPGLPTIRPGDEADLIQAATRINPDDEGLDESGEYERLMYRTGLKVSEIMGIATREVAVRMVSNQTRLGKIRSYSVIAIAGNGDGRLGMGQFKSSEYSIASARAREMAILNMKPVPRYEDRTIYGNVECKISGTVVQLFSRPPGFGLRVPHRIFEMARAAGIHDLAAKIPRSRNSMNTVKATYKAFMGQRDPEQIAMGRGKKLVDVRKVYYGGAVY</sequence>